<dbReference type="KEGG" id="palw:PSAL_001050"/>
<feature type="region of interest" description="Disordered" evidence="1">
    <location>
        <begin position="93"/>
        <end position="120"/>
    </location>
</feature>
<organism evidence="3 4">
    <name type="scientific">Pseudooceanicola algae</name>
    <dbReference type="NCBI Taxonomy" id="1537215"/>
    <lineage>
        <taxon>Bacteria</taxon>
        <taxon>Pseudomonadati</taxon>
        <taxon>Pseudomonadota</taxon>
        <taxon>Alphaproteobacteria</taxon>
        <taxon>Rhodobacterales</taxon>
        <taxon>Paracoccaceae</taxon>
        <taxon>Pseudooceanicola</taxon>
    </lineage>
</organism>
<feature type="signal peptide" evidence="2">
    <location>
        <begin position="1"/>
        <end position="19"/>
    </location>
</feature>
<dbReference type="AlphaFoldDB" id="A0A418SGQ2"/>
<evidence type="ECO:0000256" key="1">
    <source>
        <dbReference type="SAM" id="MobiDB-lite"/>
    </source>
</evidence>
<feature type="chain" id="PRO_5043803398" evidence="2">
    <location>
        <begin position="20"/>
        <end position="120"/>
    </location>
</feature>
<evidence type="ECO:0000313" key="4">
    <source>
        <dbReference type="Proteomes" id="UP000283786"/>
    </source>
</evidence>
<keyword evidence="2" id="KW-0732">Signal</keyword>
<reference evidence="3 4" key="1">
    <citation type="submission" date="2020-08" db="EMBL/GenBank/DDBJ databases">
        <title>Genome sequence of Rhodobacteraceae bacterium Lw-13e.</title>
        <authorList>
            <person name="Poehlein A."/>
            <person name="Wolter L."/>
            <person name="Daniel R."/>
            <person name="Brinkhoff T."/>
        </authorList>
    </citation>
    <scope>NUCLEOTIDE SEQUENCE [LARGE SCALE GENOMIC DNA]</scope>
    <source>
        <strain evidence="3 4">Lw-13e</strain>
    </source>
</reference>
<evidence type="ECO:0000313" key="3">
    <source>
        <dbReference type="EMBL" id="QPM88902.1"/>
    </source>
</evidence>
<proteinExistence type="predicted"/>
<feature type="compositionally biased region" description="Basic and acidic residues" evidence="1">
    <location>
        <begin position="109"/>
        <end position="120"/>
    </location>
</feature>
<accession>A0A418SGQ2</accession>
<protein>
    <submittedName>
        <fullName evidence="3">Uncharacterized protein</fullName>
    </submittedName>
</protein>
<dbReference type="Proteomes" id="UP000283786">
    <property type="component" value="Chromosome"/>
</dbReference>
<name>A0A418SGQ2_9RHOB</name>
<gene>
    <name evidence="3" type="ORF">PSAL_001050</name>
</gene>
<sequence length="120" mass="12823">MKRLLIPILCGLWAAPVFAASPIAEVVCDSRAAMEQRLVTRLGSTRQATGLRGPEQVMEVWTDRSGDWTLVVSYASGTSCIVAMGEAWENTAQTSAEKTSVAEPGADDASDRLPVEKDPA</sequence>
<keyword evidence="4" id="KW-1185">Reference proteome</keyword>
<evidence type="ECO:0000256" key="2">
    <source>
        <dbReference type="SAM" id="SignalP"/>
    </source>
</evidence>
<dbReference type="RefSeq" id="WP_231388567.1">
    <property type="nucleotide sequence ID" value="NZ_CP060436.1"/>
</dbReference>
<dbReference type="EMBL" id="CP060436">
    <property type="protein sequence ID" value="QPM88902.1"/>
    <property type="molecule type" value="Genomic_DNA"/>
</dbReference>